<dbReference type="EMBL" id="BT098783">
    <property type="protein sequence ID" value="ACU23975.1"/>
    <property type="molecule type" value="mRNA"/>
</dbReference>
<evidence type="ECO:0000313" key="1">
    <source>
        <dbReference type="EMBL" id="ACU23975.1"/>
    </source>
</evidence>
<proteinExistence type="evidence at transcript level"/>
<name>C6TM33_SOYBN</name>
<organism evidence="1">
    <name type="scientific">Glycine max</name>
    <name type="common">Soybean</name>
    <name type="synonym">Glycine hispida</name>
    <dbReference type="NCBI Taxonomy" id="3847"/>
    <lineage>
        <taxon>Eukaryota</taxon>
        <taxon>Viridiplantae</taxon>
        <taxon>Streptophyta</taxon>
        <taxon>Embryophyta</taxon>
        <taxon>Tracheophyta</taxon>
        <taxon>Spermatophyta</taxon>
        <taxon>Magnoliopsida</taxon>
        <taxon>eudicotyledons</taxon>
        <taxon>Gunneridae</taxon>
        <taxon>Pentapetalae</taxon>
        <taxon>rosids</taxon>
        <taxon>fabids</taxon>
        <taxon>Fabales</taxon>
        <taxon>Fabaceae</taxon>
        <taxon>Papilionoideae</taxon>
        <taxon>50 kb inversion clade</taxon>
        <taxon>NPAAA clade</taxon>
        <taxon>indigoferoid/millettioid clade</taxon>
        <taxon>Phaseoleae</taxon>
        <taxon>Glycine</taxon>
        <taxon>Glycine subgen. Soja</taxon>
    </lineage>
</organism>
<sequence length="55" mass="6044">MQVVFLDGTSQSMLSPRIKKPVPAHHLHSICPFESQDEHTIGLGCLTQRRSNSAG</sequence>
<protein>
    <submittedName>
        <fullName evidence="1">Uncharacterized protein</fullName>
    </submittedName>
</protein>
<reference evidence="1" key="1">
    <citation type="submission" date="2009-08" db="EMBL/GenBank/DDBJ databases">
        <authorList>
            <person name="Cheung F."/>
            <person name="Xiao Y."/>
            <person name="Chan A."/>
            <person name="Moskal W."/>
            <person name="Town C.D."/>
        </authorList>
    </citation>
    <scope>NUCLEOTIDE SEQUENCE</scope>
</reference>
<accession>C6TM33</accession>
<dbReference type="AlphaFoldDB" id="C6TM33"/>